<dbReference type="InterPro" id="IPR036366">
    <property type="entry name" value="PGBDSf"/>
</dbReference>
<evidence type="ECO:0000313" key="4">
    <source>
        <dbReference type="EMBL" id="HIU47067.1"/>
    </source>
</evidence>
<keyword evidence="2" id="KW-0732">Signal</keyword>
<dbReference type="AlphaFoldDB" id="A0A9D1LSA3"/>
<evidence type="ECO:0000259" key="3">
    <source>
        <dbReference type="Pfam" id="PF01471"/>
    </source>
</evidence>
<accession>A0A9D1LSA3</accession>
<proteinExistence type="predicted"/>
<feature type="domain" description="Peptidoglycan binding-like" evidence="3">
    <location>
        <begin position="79"/>
        <end position="124"/>
    </location>
</feature>
<feature type="compositionally biased region" description="Polar residues" evidence="1">
    <location>
        <begin position="144"/>
        <end position="155"/>
    </location>
</feature>
<reference evidence="4" key="2">
    <citation type="journal article" date="2021" name="PeerJ">
        <title>Extensive microbial diversity within the chicken gut microbiome revealed by metagenomics and culture.</title>
        <authorList>
            <person name="Gilroy R."/>
            <person name="Ravi A."/>
            <person name="Getino M."/>
            <person name="Pursley I."/>
            <person name="Horton D.L."/>
            <person name="Alikhan N.F."/>
            <person name="Baker D."/>
            <person name="Gharbi K."/>
            <person name="Hall N."/>
            <person name="Watson M."/>
            <person name="Adriaenssens E.M."/>
            <person name="Foster-Nyarko E."/>
            <person name="Jarju S."/>
            <person name="Secka A."/>
            <person name="Antonio M."/>
            <person name="Oren A."/>
            <person name="Chaudhuri R.R."/>
            <person name="La Ragione R."/>
            <person name="Hildebrand F."/>
            <person name="Pallen M.J."/>
        </authorList>
    </citation>
    <scope>NUCLEOTIDE SEQUENCE</scope>
    <source>
        <strain evidence="4">ChiSxjej2B14-8506</strain>
    </source>
</reference>
<dbReference type="InterPro" id="IPR002477">
    <property type="entry name" value="Peptidoglycan-bd-like"/>
</dbReference>
<gene>
    <name evidence="4" type="ORF">IAC59_07390</name>
</gene>
<feature type="compositionally biased region" description="Basic and acidic residues" evidence="1">
    <location>
        <begin position="161"/>
        <end position="171"/>
    </location>
</feature>
<dbReference type="SUPFAM" id="SSF47090">
    <property type="entry name" value="PGBD-like"/>
    <property type="match status" value="1"/>
</dbReference>
<evidence type="ECO:0000256" key="2">
    <source>
        <dbReference type="SAM" id="SignalP"/>
    </source>
</evidence>
<sequence length="304" mass="32758">MKKFISVLLATALLGSGGAALAHDDDAEQLDPVVQIVSEYDNADEQLDALLELRARIDEMIAQIGSADYAPLERNDINDDVTRLQERLIELGYMTRANGKYDNETVKAVKQFEKVNGLENDGKASVLDQLILFSDSALTKDGQPATTVTDVNQTEPAPGDVKPDPDADKPDPGANKPDPGADKPNPDADKPDPNIANLDLDSYAPFDFAEYTADPEAFQDSMVQLEGNVLQLLNAQGDTGALILVTDDLQRIYVEADAQTLDGISGGNRLTVYARISGTYEYTTLTGESRTLPRAVADGIDVLS</sequence>
<feature type="compositionally biased region" description="Basic and acidic residues" evidence="1">
    <location>
        <begin position="179"/>
        <end position="192"/>
    </location>
</feature>
<reference evidence="4" key="1">
    <citation type="submission" date="2020-10" db="EMBL/GenBank/DDBJ databases">
        <authorList>
            <person name="Gilroy R."/>
        </authorList>
    </citation>
    <scope>NUCLEOTIDE SEQUENCE</scope>
    <source>
        <strain evidence="4">ChiSxjej2B14-8506</strain>
    </source>
</reference>
<organism evidence="4 5">
    <name type="scientific">Candidatus Fimadaptatus faecigallinarum</name>
    <dbReference type="NCBI Taxonomy" id="2840814"/>
    <lineage>
        <taxon>Bacteria</taxon>
        <taxon>Bacillati</taxon>
        <taxon>Bacillota</taxon>
        <taxon>Clostridia</taxon>
        <taxon>Eubacteriales</taxon>
        <taxon>Candidatus Fimadaptatus</taxon>
    </lineage>
</organism>
<evidence type="ECO:0000313" key="5">
    <source>
        <dbReference type="Proteomes" id="UP000824123"/>
    </source>
</evidence>
<evidence type="ECO:0000256" key="1">
    <source>
        <dbReference type="SAM" id="MobiDB-lite"/>
    </source>
</evidence>
<comment type="caution">
    <text evidence="4">The sequence shown here is derived from an EMBL/GenBank/DDBJ whole genome shotgun (WGS) entry which is preliminary data.</text>
</comment>
<dbReference type="EMBL" id="DVNK01000044">
    <property type="protein sequence ID" value="HIU47067.1"/>
    <property type="molecule type" value="Genomic_DNA"/>
</dbReference>
<dbReference type="Proteomes" id="UP000824123">
    <property type="component" value="Unassembled WGS sequence"/>
</dbReference>
<dbReference type="Pfam" id="PF01471">
    <property type="entry name" value="PG_binding_1"/>
    <property type="match status" value="1"/>
</dbReference>
<name>A0A9D1LSA3_9FIRM</name>
<feature type="chain" id="PRO_5038628938" evidence="2">
    <location>
        <begin position="23"/>
        <end position="304"/>
    </location>
</feature>
<feature type="region of interest" description="Disordered" evidence="1">
    <location>
        <begin position="141"/>
        <end position="196"/>
    </location>
</feature>
<dbReference type="InterPro" id="IPR036365">
    <property type="entry name" value="PGBD-like_sf"/>
</dbReference>
<protein>
    <submittedName>
        <fullName evidence="4">Peptidoglycan-binding protein</fullName>
    </submittedName>
</protein>
<feature type="signal peptide" evidence="2">
    <location>
        <begin position="1"/>
        <end position="22"/>
    </location>
</feature>
<dbReference type="Gene3D" id="1.10.101.10">
    <property type="entry name" value="PGBD-like superfamily/PGBD"/>
    <property type="match status" value="1"/>
</dbReference>